<dbReference type="InterPro" id="IPR024079">
    <property type="entry name" value="MetalloPept_cat_dom_sf"/>
</dbReference>
<comment type="caution">
    <text evidence="1">Lacks conserved residue(s) required for the propagation of feature annotation.</text>
</comment>
<dbReference type="InterPro" id="IPR001506">
    <property type="entry name" value="Peptidase_M12A"/>
</dbReference>
<keyword evidence="2" id="KW-0479">Metal-binding</keyword>
<reference evidence="4 5" key="1">
    <citation type="journal article" date="2014" name="Nat. Genet.">
        <title>Whole-genome sequence of a flatfish provides insights into ZW sex chromosome evolution and adaptation to a benthic lifestyle.</title>
        <authorList>
            <person name="Chen S."/>
            <person name="Zhang G."/>
            <person name="Shao C."/>
            <person name="Huang Q."/>
            <person name="Liu G."/>
            <person name="Zhang P."/>
            <person name="Song W."/>
            <person name="An N."/>
            <person name="Chalopin D."/>
            <person name="Volff J.N."/>
            <person name="Hong Y."/>
            <person name="Li Q."/>
            <person name="Sha Z."/>
            <person name="Zhou H."/>
            <person name="Xie M."/>
            <person name="Yu Q."/>
            <person name="Liu Y."/>
            <person name="Xiang H."/>
            <person name="Wang N."/>
            <person name="Wu K."/>
            <person name="Yang C."/>
            <person name="Zhou Q."/>
            <person name="Liao X."/>
            <person name="Yang L."/>
            <person name="Hu Q."/>
            <person name="Zhang J."/>
            <person name="Meng L."/>
            <person name="Jin L."/>
            <person name="Tian Y."/>
            <person name="Lian J."/>
            <person name="Yang J."/>
            <person name="Miao G."/>
            <person name="Liu S."/>
            <person name="Liang Z."/>
            <person name="Yan F."/>
            <person name="Li Y."/>
            <person name="Sun B."/>
            <person name="Zhang H."/>
            <person name="Zhang J."/>
            <person name="Zhu Y."/>
            <person name="Du M."/>
            <person name="Zhao Y."/>
            <person name="Schartl M."/>
            <person name="Tang Q."/>
            <person name="Wang J."/>
        </authorList>
    </citation>
    <scope>NUCLEOTIDE SEQUENCE</scope>
</reference>
<organism evidence="4 5">
    <name type="scientific">Cynoglossus semilaevis</name>
    <name type="common">Tongue sole</name>
    <dbReference type="NCBI Taxonomy" id="244447"/>
    <lineage>
        <taxon>Eukaryota</taxon>
        <taxon>Metazoa</taxon>
        <taxon>Chordata</taxon>
        <taxon>Craniata</taxon>
        <taxon>Vertebrata</taxon>
        <taxon>Euteleostomi</taxon>
        <taxon>Actinopterygii</taxon>
        <taxon>Neopterygii</taxon>
        <taxon>Teleostei</taxon>
        <taxon>Neoteleostei</taxon>
        <taxon>Acanthomorphata</taxon>
        <taxon>Carangaria</taxon>
        <taxon>Pleuronectiformes</taxon>
        <taxon>Pleuronectoidei</taxon>
        <taxon>Cynoglossidae</taxon>
        <taxon>Cynoglossinae</taxon>
        <taxon>Cynoglossus</taxon>
    </lineage>
</organism>
<dbReference type="Gene3D" id="3.40.390.10">
    <property type="entry name" value="Collagenase (Catalytic Domain)"/>
    <property type="match status" value="2"/>
</dbReference>
<dbReference type="GO" id="GO:0004222">
    <property type="term" value="F:metalloendopeptidase activity"/>
    <property type="evidence" value="ECO:0007669"/>
    <property type="project" value="UniProtKB-UniRule"/>
</dbReference>
<keyword evidence="2" id="KW-0645">Protease</keyword>
<sequence>QKPVLVCYGVVTSIPAFFVPRTCLPVLRTSSNVLSFEGSLHFQNKTSLRLCDPVVLFGDIAVPTGLQNADPCTRGDCLWKKGSDGKVKVPYTISTQYSSQQKDTIIQAMQSLASSTCIQFIPAQSSDRNYLEIQSDRGCYSMLGRQRSSQVLSLDIRGCVVDKHVRIMFQNIDRSGFKSQFMKVQTNNLRTPYDYNSIMHYQKNFFSKNGKPTIVPVPNPNVPIGMATRMSRNDIARVNRLYKCSTYIYYLLLFIYFTTE</sequence>
<dbReference type="PRINTS" id="PR00480">
    <property type="entry name" value="ASTACIN"/>
</dbReference>
<dbReference type="GO" id="GO:0006508">
    <property type="term" value="P:proteolysis"/>
    <property type="evidence" value="ECO:0007669"/>
    <property type="project" value="UniProtKB-KW"/>
</dbReference>
<keyword evidence="2" id="KW-0378">Hydrolase</keyword>
<dbReference type="EC" id="3.4.24.-" evidence="2"/>
<dbReference type="SMART" id="SM00235">
    <property type="entry name" value="ZnMc"/>
    <property type="match status" value="1"/>
</dbReference>
<feature type="domain" description="Peptidase M12A" evidence="3">
    <location>
        <begin position="68"/>
        <end position="245"/>
    </location>
</feature>
<evidence type="ECO:0000313" key="5">
    <source>
        <dbReference type="Proteomes" id="UP000265120"/>
    </source>
</evidence>
<dbReference type="Proteomes" id="UP000265120">
    <property type="component" value="Chromosome 3"/>
</dbReference>
<dbReference type="PROSITE" id="PS51864">
    <property type="entry name" value="ASTACIN"/>
    <property type="match status" value="1"/>
</dbReference>
<dbReference type="Ensembl" id="ENSCSET00000022112.1">
    <property type="protein sequence ID" value="ENSCSEP00000021833.1"/>
    <property type="gene ID" value="ENSCSEG00000013926.1"/>
</dbReference>
<keyword evidence="2" id="KW-0862">Zinc</keyword>
<evidence type="ECO:0000256" key="1">
    <source>
        <dbReference type="PROSITE-ProRule" id="PRU01211"/>
    </source>
</evidence>
<dbReference type="GO" id="GO:0008270">
    <property type="term" value="F:zinc ion binding"/>
    <property type="evidence" value="ECO:0007669"/>
    <property type="project" value="InterPro"/>
</dbReference>
<evidence type="ECO:0000256" key="2">
    <source>
        <dbReference type="RuleBase" id="RU361183"/>
    </source>
</evidence>
<reference evidence="4" key="3">
    <citation type="submission" date="2025-09" db="UniProtKB">
        <authorList>
            <consortium name="Ensembl"/>
        </authorList>
    </citation>
    <scope>IDENTIFICATION</scope>
</reference>
<evidence type="ECO:0000259" key="3">
    <source>
        <dbReference type="PROSITE" id="PS51864"/>
    </source>
</evidence>
<evidence type="ECO:0000313" key="4">
    <source>
        <dbReference type="Ensembl" id="ENSCSEP00000021833.1"/>
    </source>
</evidence>
<reference evidence="4" key="2">
    <citation type="submission" date="2025-08" db="UniProtKB">
        <authorList>
            <consortium name="Ensembl"/>
        </authorList>
    </citation>
    <scope>IDENTIFICATION</scope>
</reference>
<comment type="cofactor">
    <cofactor evidence="2">
        <name>Zn(2+)</name>
        <dbReference type="ChEBI" id="CHEBI:29105"/>
    </cofactor>
    <text evidence="2">Binds 1 zinc ion per subunit.</text>
</comment>
<dbReference type="GeneTree" id="ENSGT00940000161051"/>
<dbReference type="InParanoid" id="A0A3P8W2P9"/>
<dbReference type="AlphaFoldDB" id="A0A3P8W2P9"/>
<keyword evidence="5" id="KW-1185">Reference proteome</keyword>
<dbReference type="Pfam" id="PF01400">
    <property type="entry name" value="Astacin"/>
    <property type="match status" value="2"/>
</dbReference>
<protein>
    <recommendedName>
        <fullName evidence="2">Metalloendopeptidase</fullName>
        <ecNumber evidence="2">3.4.24.-</ecNumber>
    </recommendedName>
</protein>
<dbReference type="PANTHER" id="PTHR10127">
    <property type="entry name" value="DISCOIDIN, CUB, EGF, LAMININ , AND ZINC METALLOPROTEASE DOMAIN CONTAINING"/>
    <property type="match status" value="1"/>
</dbReference>
<proteinExistence type="predicted"/>
<name>A0A3P8W2P9_CYNSE</name>
<keyword evidence="2" id="KW-0482">Metalloprotease</keyword>
<accession>A0A3P8W2P9</accession>
<dbReference type="SUPFAM" id="SSF55486">
    <property type="entry name" value="Metalloproteases ('zincins'), catalytic domain"/>
    <property type="match status" value="1"/>
</dbReference>
<dbReference type="InterPro" id="IPR006026">
    <property type="entry name" value="Peptidase_Metallo"/>
</dbReference>
<dbReference type="PANTHER" id="PTHR10127:SF899">
    <property type="entry name" value="ASTACIN-LIKE METALLOENDOPEPTIDASE-RELATED"/>
    <property type="match status" value="1"/>
</dbReference>